<dbReference type="InterPro" id="IPR008220">
    <property type="entry name" value="HAT_MetX-like"/>
</dbReference>
<dbReference type="PIRSF" id="PIRSF000443">
    <property type="entry name" value="Homoser_Ac_trans"/>
    <property type="match status" value="1"/>
</dbReference>
<feature type="site" description="Important for acyl-CoA specificity" evidence="4">
    <location>
        <position position="322"/>
    </location>
</feature>
<evidence type="ECO:0000256" key="3">
    <source>
        <dbReference type="ARBA" id="ARBA00023315"/>
    </source>
</evidence>
<feature type="active site" description="Nucleophile" evidence="4">
    <location>
        <position position="151"/>
    </location>
</feature>
<feature type="active site" evidence="4">
    <location>
        <position position="353"/>
    </location>
</feature>
<evidence type="ECO:0000256" key="4">
    <source>
        <dbReference type="HAMAP-Rule" id="MF_00296"/>
    </source>
</evidence>
<feature type="binding site" evidence="4">
    <location>
        <position position="354"/>
    </location>
    <ligand>
        <name>substrate</name>
    </ligand>
</feature>
<feature type="domain" description="AB hydrolase-1" evidence="5">
    <location>
        <begin position="45"/>
        <end position="359"/>
    </location>
</feature>
<organism evidence="6 7">
    <name type="scientific">Massilia frigida</name>
    <dbReference type="NCBI Taxonomy" id="2609281"/>
    <lineage>
        <taxon>Bacteria</taxon>
        <taxon>Pseudomonadati</taxon>
        <taxon>Pseudomonadota</taxon>
        <taxon>Betaproteobacteria</taxon>
        <taxon>Burkholderiales</taxon>
        <taxon>Oxalobacteraceae</taxon>
        <taxon>Telluria group</taxon>
        <taxon>Massilia</taxon>
    </lineage>
</organism>
<dbReference type="GO" id="GO:0004414">
    <property type="term" value="F:homoserine O-acetyltransferase activity"/>
    <property type="evidence" value="ECO:0007669"/>
    <property type="project" value="UniProtKB-EC"/>
</dbReference>
<dbReference type="SUPFAM" id="SSF53474">
    <property type="entry name" value="alpha/beta-Hydrolases"/>
    <property type="match status" value="1"/>
</dbReference>
<sequence>MSSIGIVSPQAMRFAEPLRLQGGGALAEYTLVYETYGTLNADKSNAVLVCHALNASHHVAGTYEGDPKNTGWWNNMVGPGKPLDTDRFFVIGVNNLGSCFGSTGPMHLNPATGKPYGASFPVVTVEDWVAAQARLADALGIAQFAAVMGGSLGGMQALAWSIMFPDRLRHCVVIASTPKLSAQNIAFNDVARQAILSDPDYHGGDFYAHGVVPKNGLRVARMVGHITYLSNDDMAEKFGRKLRNAAESNDYKFDFGIDFEIESYLRYQGDKFSEYFDANTYLLITKALDYFDPAREFGGSLTRALAGTKADFFVASFTTDWRFSPERSREIVEALVCNRRRVTYAEIDAPHGHDAFLLEDERYMNMVRAYYQRIWEAMPVKGQA</sequence>
<evidence type="ECO:0000256" key="2">
    <source>
        <dbReference type="ARBA" id="ARBA00023167"/>
    </source>
</evidence>
<keyword evidence="4" id="KW-0028">Amino-acid biosynthesis</keyword>
<evidence type="ECO:0000313" key="7">
    <source>
        <dbReference type="Proteomes" id="UP000621455"/>
    </source>
</evidence>
<reference evidence="6 7" key="1">
    <citation type="submission" date="2019-10" db="EMBL/GenBank/DDBJ databases">
        <title>Taxonomy of Antarctic Massilia spp.: description of Massilia rubra sp. nov., Massilia aquatica sp. nov., Massilia mucilaginosa sp. nov., Massilia frigida sp. nov. isolated from streams, lakes and regoliths.</title>
        <authorList>
            <person name="Holochova P."/>
            <person name="Sedlacek I."/>
            <person name="Kralova S."/>
            <person name="Maslanova I."/>
            <person name="Busse H.-J."/>
            <person name="Stankova E."/>
            <person name="Vrbovska V."/>
            <person name="Kovarovic V."/>
            <person name="Bartak M."/>
            <person name="Svec P."/>
            <person name="Pantucek R."/>
        </authorList>
    </citation>
    <scope>NUCLEOTIDE SEQUENCE [LARGE SCALE GENOMIC DNA]</scope>
    <source>
        <strain evidence="6 7">CCM 8695</strain>
    </source>
</reference>
<comment type="function">
    <text evidence="4">Transfers a succinyl group from succinyl-CoA to L-homoserine, forming succinyl-L-homoserine.</text>
</comment>
<gene>
    <name evidence="4" type="primary">metXS</name>
    <name evidence="6" type="ORF">F2P44_22270</name>
</gene>
<dbReference type="Gene3D" id="3.40.50.1820">
    <property type="entry name" value="alpha/beta hydrolase"/>
    <property type="match status" value="1"/>
</dbReference>
<comment type="similarity">
    <text evidence="4">Belongs to the AB hydrolase superfamily. MetX family.</text>
</comment>
<dbReference type="InterPro" id="IPR029058">
    <property type="entry name" value="AB_hydrolase_fold"/>
</dbReference>
<accession>A0ABX0NHY7</accession>
<protein>
    <recommendedName>
        <fullName evidence="4">Homoserine O-succinyltransferase</fullName>
        <shortName evidence="4">HST</shortName>
        <ecNumber evidence="4">2.3.1.46</ecNumber>
    </recommendedName>
    <alternativeName>
        <fullName evidence="4">Homoserine transsuccinylase</fullName>
        <shortName evidence="4">HTS</shortName>
    </alternativeName>
</protein>
<keyword evidence="2 4" id="KW-0486">Methionine biosynthesis</keyword>
<dbReference type="PANTHER" id="PTHR32268:SF11">
    <property type="entry name" value="HOMOSERINE O-ACETYLTRANSFERASE"/>
    <property type="match status" value="1"/>
</dbReference>
<comment type="subunit">
    <text evidence="4">Homodimer.</text>
</comment>
<keyword evidence="1 4" id="KW-0808">Transferase</keyword>
<dbReference type="Pfam" id="PF00561">
    <property type="entry name" value="Abhydrolase_1"/>
    <property type="match status" value="1"/>
</dbReference>
<feature type="active site" evidence="4">
    <location>
        <position position="320"/>
    </location>
</feature>
<evidence type="ECO:0000313" key="6">
    <source>
        <dbReference type="EMBL" id="NHZ81980.1"/>
    </source>
</evidence>
<dbReference type="NCBIfam" id="TIGR01392">
    <property type="entry name" value="homoserO_Ac_trn"/>
    <property type="match status" value="1"/>
</dbReference>
<comment type="caution">
    <text evidence="6">The sequence shown here is derived from an EMBL/GenBank/DDBJ whole genome shotgun (WGS) entry which is preliminary data.</text>
</comment>
<proteinExistence type="inferred from homology"/>
<feature type="binding site" evidence="4">
    <location>
        <position position="221"/>
    </location>
    <ligand>
        <name>substrate</name>
    </ligand>
</feature>
<dbReference type="Gene3D" id="1.10.1740.110">
    <property type="match status" value="1"/>
</dbReference>
<dbReference type="NCBIfam" id="NF001209">
    <property type="entry name" value="PRK00175.1"/>
    <property type="match status" value="1"/>
</dbReference>
<dbReference type="PANTHER" id="PTHR32268">
    <property type="entry name" value="HOMOSERINE O-ACETYLTRANSFERASE"/>
    <property type="match status" value="1"/>
</dbReference>
<comment type="caution">
    <text evidence="4">Lacks conserved residue(s) required for the propagation of feature annotation.</text>
</comment>
<dbReference type="Proteomes" id="UP000621455">
    <property type="component" value="Unassembled WGS sequence"/>
</dbReference>
<evidence type="ECO:0000256" key="1">
    <source>
        <dbReference type="ARBA" id="ARBA00022679"/>
    </source>
</evidence>
<dbReference type="EC" id="2.3.1.46" evidence="4"/>
<name>A0ABX0NHY7_9BURK</name>
<comment type="subcellular location">
    <subcellularLocation>
        <location evidence="4">Cytoplasm</location>
    </subcellularLocation>
</comment>
<dbReference type="HAMAP" id="MF_00296">
    <property type="entry name" value="MetX_acyltransf"/>
    <property type="match status" value="1"/>
</dbReference>
<keyword evidence="7" id="KW-1185">Reference proteome</keyword>
<keyword evidence="3 4" id="KW-0012">Acyltransferase</keyword>
<dbReference type="InterPro" id="IPR000073">
    <property type="entry name" value="AB_hydrolase_1"/>
</dbReference>
<dbReference type="EMBL" id="WHJG01000027">
    <property type="protein sequence ID" value="NHZ81980.1"/>
    <property type="molecule type" value="Genomic_DNA"/>
</dbReference>
<comment type="pathway">
    <text evidence="4">Amino-acid biosynthesis; L-methionine biosynthesis via de novo pathway; O-succinyl-L-homoserine from L-homoserine: step 1/1.</text>
</comment>
<keyword evidence="4" id="KW-0963">Cytoplasm</keyword>
<comment type="catalytic activity">
    <reaction evidence="4">
        <text>L-homoserine + succinyl-CoA = O-succinyl-L-homoserine + CoA</text>
        <dbReference type="Rhea" id="RHEA:22008"/>
        <dbReference type="ChEBI" id="CHEBI:57287"/>
        <dbReference type="ChEBI" id="CHEBI:57292"/>
        <dbReference type="ChEBI" id="CHEBI:57476"/>
        <dbReference type="ChEBI" id="CHEBI:57661"/>
        <dbReference type="EC" id="2.3.1.46"/>
    </reaction>
</comment>
<evidence type="ECO:0000259" key="5">
    <source>
        <dbReference type="Pfam" id="PF00561"/>
    </source>
</evidence>